<dbReference type="PANTHER" id="PTHR43022">
    <property type="entry name" value="PROTEIN SMF"/>
    <property type="match status" value="1"/>
</dbReference>
<comment type="similarity">
    <text evidence="1">Belongs to the DprA/Smf family.</text>
</comment>
<dbReference type="InterPro" id="IPR010994">
    <property type="entry name" value="RuvA_2-like"/>
</dbReference>
<gene>
    <name evidence="4" type="ORF">SV7mr_00350</name>
</gene>
<dbReference type="SUPFAM" id="SSF102405">
    <property type="entry name" value="MCP/YpsA-like"/>
    <property type="match status" value="1"/>
</dbReference>
<dbReference type="InterPro" id="IPR003488">
    <property type="entry name" value="DprA"/>
</dbReference>
<dbReference type="InterPro" id="IPR057666">
    <property type="entry name" value="DrpA_SLOG"/>
</dbReference>
<dbReference type="Pfam" id="PF17782">
    <property type="entry name" value="WHD_DprA"/>
    <property type="match status" value="1"/>
</dbReference>
<reference evidence="4 5" key="1">
    <citation type="submission" date="2019-02" db="EMBL/GenBank/DDBJ databases">
        <title>Deep-cultivation of Planctomycetes and their phenomic and genomic characterization uncovers novel biology.</title>
        <authorList>
            <person name="Wiegand S."/>
            <person name="Jogler M."/>
            <person name="Boedeker C."/>
            <person name="Pinto D."/>
            <person name="Vollmers J."/>
            <person name="Rivas-Marin E."/>
            <person name="Kohn T."/>
            <person name="Peeters S.H."/>
            <person name="Heuer A."/>
            <person name="Rast P."/>
            <person name="Oberbeckmann S."/>
            <person name="Bunk B."/>
            <person name="Jeske O."/>
            <person name="Meyerdierks A."/>
            <person name="Storesund J.E."/>
            <person name="Kallscheuer N."/>
            <person name="Luecker S."/>
            <person name="Lage O.M."/>
            <person name="Pohl T."/>
            <person name="Merkel B.J."/>
            <person name="Hornburger P."/>
            <person name="Mueller R.-W."/>
            <person name="Bruemmer F."/>
            <person name="Labrenz M."/>
            <person name="Spormann A.M."/>
            <person name="Op den Camp H."/>
            <person name="Overmann J."/>
            <person name="Amann R."/>
            <person name="Jetten M.S.M."/>
            <person name="Mascher T."/>
            <person name="Medema M.H."/>
            <person name="Devos D.P."/>
            <person name="Kaster A.-K."/>
            <person name="Ovreas L."/>
            <person name="Rohde M."/>
            <person name="Galperin M.Y."/>
            <person name="Jogler C."/>
        </authorList>
    </citation>
    <scope>NUCLEOTIDE SEQUENCE [LARGE SCALE GENOMIC DNA]</scope>
    <source>
        <strain evidence="4 5">SV_7m_r</strain>
    </source>
</reference>
<feature type="domain" description="DprA winged helix" evidence="3">
    <location>
        <begin position="334"/>
        <end position="386"/>
    </location>
</feature>
<dbReference type="SUPFAM" id="SSF47781">
    <property type="entry name" value="RuvA domain 2-like"/>
    <property type="match status" value="1"/>
</dbReference>
<organism evidence="4 5">
    <name type="scientific">Stieleria bergensis</name>
    <dbReference type="NCBI Taxonomy" id="2528025"/>
    <lineage>
        <taxon>Bacteria</taxon>
        <taxon>Pseudomonadati</taxon>
        <taxon>Planctomycetota</taxon>
        <taxon>Planctomycetia</taxon>
        <taxon>Pirellulales</taxon>
        <taxon>Pirellulaceae</taxon>
        <taxon>Stieleria</taxon>
    </lineage>
</organism>
<dbReference type="Pfam" id="PF14520">
    <property type="entry name" value="HHH_5"/>
    <property type="match status" value="1"/>
</dbReference>
<dbReference type="Gene3D" id="3.40.50.450">
    <property type="match status" value="1"/>
</dbReference>
<dbReference type="PANTHER" id="PTHR43022:SF1">
    <property type="entry name" value="PROTEIN SMF"/>
    <property type="match status" value="1"/>
</dbReference>
<sequence length="391" mass="41579">MNGELGWVPSREADFKQGEKNASSLSDSDVAALKLSMLPGVGPRIMSRLLEVFGDASSVLAASTERLAAVDGVGKQLLHKIRHVEDYVDVGTIVNWCAVKGVQLLFHSSDDYPRPLKDLYDPPPVLFAKGSVLPSDRLSVAIVGTRHGTAYGTRQAERMAYGLAQAGVTVVSGLARGIDAAAHRGALQGGGRTLAFLGSGLGEIYPSEHVDLVEEVSQSGSVMTEFPPYMKPRAGLFPQRNRLIAAMSAATLVIEAPQRSGALITAHLAGELGRDVLGLPGPVTGRASQGVNSLIRDGAILVQTVDDVLESLGPLAETVSTRDGHQVRHPVELKLNEVERQVLDAVSEGGVLIDQVIQASELPAHRVMATIGVLEMRRLVRRLPGQQIARV</sequence>
<accession>A0A517SN48</accession>
<protein>
    <submittedName>
        <fullName evidence="4">Uncharacterized protein</fullName>
    </submittedName>
</protein>
<dbReference type="EMBL" id="CP036272">
    <property type="protein sequence ID" value="QDT57553.1"/>
    <property type="molecule type" value="Genomic_DNA"/>
</dbReference>
<evidence type="ECO:0000256" key="1">
    <source>
        <dbReference type="ARBA" id="ARBA00006525"/>
    </source>
</evidence>
<dbReference type="Proteomes" id="UP000315003">
    <property type="component" value="Chromosome"/>
</dbReference>
<dbReference type="AlphaFoldDB" id="A0A517SN48"/>
<keyword evidence="5" id="KW-1185">Reference proteome</keyword>
<name>A0A517SN48_9BACT</name>
<feature type="domain" description="Smf/DprA SLOG" evidence="2">
    <location>
        <begin position="104"/>
        <end position="312"/>
    </location>
</feature>
<dbReference type="Gene3D" id="1.10.10.10">
    <property type="entry name" value="Winged helix-like DNA-binding domain superfamily/Winged helix DNA-binding domain"/>
    <property type="match status" value="1"/>
</dbReference>
<proteinExistence type="inferred from homology"/>
<dbReference type="GO" id="GO:0009294">
    <property type="term" value="P:DNA-mediated transformation"/>
    <property type="evidence" value="ECO:0007669"/>
    <property type="project" value="InterPro"/>
</dbReference>
<dbReference type="NCBIfam" id="TIGR00732">
    <property type="entry name" value="dprA"/>
    <property type="match status" value="1"/>
</dbReference>
<dbReference type="InterPro" id="IPR041614">
    <property type="entry name" value="DprA_WH"/>
</dbReference>
<dbReference type="RefSeq" id="WP_145268122.1">
    <property type="nucleotide sequence ID" value="NZ_CP036272.1"/>
</dbReference>
<dbReference type="OrthoDB" id="9785707at2"/>
<dbReference type="Pfam" id="PF02481">
    <property type="entry name" value="DNA_processg_A"/>
    <property type="match status" value="1"/>
</dbReference>
<evidence type="ECO:0000313" key="5">
    <source>
        <dbReference type="Proteomes" id="UP000315003"/>
    </source>
</evidence>
<evidence type="ECO:0000259" key="3">
    <source>
        <dbReference type="Pfam" id="PF17782"/>
    </source>
</evidence>
<dbReference type="InterPro" id="IPR036388">
    <property type="entry name" value="WH-like_DNA-bd_sf"/>
</dbReference>
<evidence type="ECO:0000313" key="4">
    <source>
        <dbReference type="EMBL" id="QDT57553.1"/>
    </source>
</evidence>
<evidence type="ECO:0000259" key="2">
    <source>
        <dbReference type="Pfam" id="PF02481"/>
    </source>
</evidence>